<keyword evidence="1" id="KW-0812">Transmembrane</keyword>
<reference evidence="2" key="1">
    <citation type="submission" date="2022-03" db="EMBL/GenBank/DDBJ databases">
        <title>Identification of a novel bacterium isolated from mangrove sediments.</title>
        <authorList>
            <person name="Pan X."/>
        </authorList>
    </citation>
    <scope>NUCLEOTIDE SEQUENCE</scope>
    <source>
        <strain evidence="2">B1949</strain>
    </source>
</reference>
<comment type="caution">
    <text evidence="2">The sequence shown here is derived from an EMBL/GenBank/DDBJ whole genome shotgun (WGS) entry which is preliminary data.</text>
</comment>
<keyword evidence="1" id="KW-1133">Transmembrane helix</keyword>
<evidence type="ECO:0000313" key="3">
    <source>
        <dbReference type="Proteomes" id="UP001162881"/>
    </source>
</evidence>
<feature type="transmembrane region" description="Helical" evidence="1">
    <location>
        <begin position="37"/>
        <end position="62"/>
    </location>
</feature>
<evidence type="ECO:0000313" key="2">
    <source>
        <dbReference type="EMBL" id="MCJ2181198.1"/>
    </source>
</evidence>
<name>A0ABT0B852_9SPHN</name>
<accession>A0ABT0B852</accession>
<feature type="transmembrane region" description="Helical" evidence="1">
    <location>
        <begin position="6"/>
        <end position="25"/>
    </location>
</feature>
<protein>
    <submittedName>
        <fullName evidence="2">Uncharacterized protein</fullName>
    </submittedName>
</protein>
<evidence type="ECO:0000256" key="1">
    <source>
        <dbReference type="SAM" id="Phobius"/>
    </source>
</evidence>
<keyword evidence="1" id="KW-0472">Membrane</keyword>
<sequence>MDTADQIMLGAGVVLALMAAAASIAERRRLRRRNLEAVGFMPWNVLSLLTTLGALVLIGLALRDGLAA</sequence>
<dbReference type="Proteomes" id="UP001162881">
    <property type="component" value="Unassembled WGS sequence"/>
</dbReference>
<proteinExistence type="predicted"/>
<dbReference type="RefSeq" id="WP_244016259.1">
    <property type="nucleotide sequence ID" value="NZ_JALHLF010000001.1"/>
</dbReference>
<dbReference type="EMBL" id="JALHLF010000001">
    <property type="protein sequence ID" value="MCJ2181198.1"/>
    <property type="molecule type" value="Genomic_DNA"/>
</dbReference>
<organism evidence="2 3">
    <name type="scientific">Novosphingobium organovorum</name>
    <dbReference type="NCBI Taxonomy" id="2930092"/>
    <lineage>
        <taxon>Bacteria</taxon>
        <taxon>Pseudomonadati</taxon>
        <taxon>Pseudomonadota</taxon>
        <taxon>Alphaproteobacteria</taxon>
        <taxon>Sphingomonadales</taxon>
        <taxon>Sphingomonadaceae</taxon>
        <taxon>Novosphingobium</taxon>
    </lineage>
</organism>
<gene>
    <name evidence="2" type="ORF">MTR62_00515</name>
</gene>
<keyword evidence="3" id="KW-1185">Reference proteome</keyword>